<keyword evidence="4" id="KW-1185">Reference proteome</keyword>
<dbReference type="PANTHER" id="PTHR47584:SF14">
    <property type="entry name" value="L10-INTERACTING MYB DOMAIN-CONTAINING PROTEIN-LIKE"/>
    <property type="match status" value="1"/>
</dbReference>
<dbReference type="InterPro" id="IPR045026">
    <property type="entry name" value="LIMYB"/>
</dbReference>
<reference evidence="3" key="1">
    <citation type="submission" date="2024-07" db="EMBL/GenBank/DDBJ databases">
        <title>Two chromosome-level genome assemblies of Korean endemic species Abeliophyllum distichum and Forsythia ovata (Oleaceae).</title>
        <authorList>
            <person name="Mun J.H."/>
        </authorList>
    </citation>
    <scope>NUCLEOTIDE SEQUENCE</scope>
    <source>
        <strain evidence="3">KNKB202402200001</strain>
        <tissue evidence="3">Leaf</tissue>
    </source>
</reference>
<name>A0ABD1TQI4_9LAMI</name>
<dbReference type="AlphaFoldDB" id="A0ABD1TQI4"/>
<evidence type="ECO:0000313" key="4">
    <source>
        <dbReference type="Proteomes" id="UP001604277"/>
    </source>
</evidence>
<evidence type="ECO:0000313" key="3">
    <source>
        <dbReference type="EMBL" id="KAL2514957.1"/>
    </source>
</evidence>
<dbReference type="EMBL" id="JBFOLJ010000008">
    <property type="protein sequence ID" value="KAL2514957.1"/>
    <property type="molecule type" value="Genomic_DNA"/>
</dbReference>
<accession>A0ABD1TQI4</accession>
<comment type="caution">
    <text evidence="3">The sequence shown here is derived from an EMBL/GenBank/DDBJ whole genome shotgun (WGS) entry which is preliminary data.</text>
</comment>
<feature type="compositionally biased region" description="Basic and acidic residues" evidence="1">
    <location>
        <begin position="106"/>
        <end position="130"/>
    </location>
</feature>
<dbReference type="PANTHER" id="PTHR47584">
    <property type="match status" value="1"/>
</dbReference>
<proteinExistence type="predicted"/>
<reference evidence="4" key="2">
    <citation type="submission" date="2024-07" db="EMBL/GenBank/DDBJ databases">
        <title>Two chromosome-level genome assemblies of Korean endemic species Abeliophyllum distichum and Forsythia ovata (Oleaceae).</title>
        <authorList>
            <person name="Jang H."/>
        </authorList>
    </citation>
    <scope>NUCLEOTIDE SEQUENCE [LARGE SCALE GENOMIC DNA]</scope>
</reference>
<dbReference type="EMBL" id="JBFOLJ010000008">
    <property type="protein sequence ID" value="KAL2514946.1"/>
    <property type="molecule type" value="Genomic_DNA"/>
</dbReference>
<organism evidence="3 4">
    <name type="scientific">Forsythia ovata</name>
    <dbReference type="NCBI Taxonomy" id="205694"/>
    <lineage>
        <taxon>Eukaryota</taxon>
        <taxon>Viridiplantae</taxon>
        <taxon>Streptophyta</taxon>
        <taxon>Embryophyta</taxon>
        <taxon>Tracheophyta</taxon>
        <taxon>Spermatophyta</taxon>
        <taxon>Magnoliopsida</taxon>
        <taxon>eudicotyledons</taxon>
        <taxon>Gunneridae</taxon>
        <taxon>Pentapetalae</taxon>
        <taxon>asterids</taxon>
        <taxon>lamiids</taxon>
        <taxon>Lamiales</taxon>
        <taxon>Oleaceae</taxon>
        <taxon>Forsythieae</taxon>
        <taxon>Forsythia</taxon>
    </lineage>
</organism>
<evidence type="ECO:0000313" key="2">
    <source>
        <dbReference type="EMBL" id="KAL2514946.1"/>
    </source>
</evidence>
<dbReference type="Proteomes" id="UP001604277">
    <property type="component" value="Unassembled WGS sequence"/>
</dbReference>
<sequence>MGGHRGKTREPMSWSDENENTFIGILYDNVKSGKLQCSTFTKDEWGKINTNMIVVTKSDYGIEKLKGNASTTLPPTSEEERQLEDDFLSRGVHVHVKNDDDNEVTNTRRRDDGTSNEPRRKEPKISESGKLKACMAQWSSTISMRNDETELRTLYLKEKLARIQGKSSNQSGDSEATSSDPYSNVVCLNILNNMEEVSNEVYMKAFKDPDFRMPFVMIPEIRRRPILELL</sequence>
<protein>
    <submittedName>
        <fullName evidence="3">Uncharacterized protein</fullName>
    </submittedName>
</protein>
<feature type="region of interest" description="Disordered" evidence="1">
    <location>
        <begin position="88"/>
        <end position="130"/>
    </location>
</feature>
<gene>
    <name evidence="2" type="ORF">Fot_28917</name>
    <name evidence="3" type="ORF">Fot_28928</name>
</gene>
<evidence type="ECO:0000256" key="1">
    <source>
        <dbReference type="SAM" id="MobiDB-lite"/>
    </source>
</evidence>